<accession>A0ABX2CA16</accession>
<dbReference type="RefSeq" id="WP_172110183.1">
    <property type="nucleotide sequence ID" value="NZ_JABFDN010000002.1"/>
</dbReference>
<organism evidence="1 2">
    <name type="scientific">Bradyrhizobium aeschynomenes</name>
    <dbReference type="NCBI Taxonomy" id="2734909"/>
    <lineage>
        <taxon>Bacteria</taxon>
        <taxon>Pseudomonadati</taxon>
        <taxon>Pseudomonadota</taxon>
        <taxon>Alphaproteobacteria</taxon>
        <taxon>Hyphomicrobiales</taxon>
        <taxon>Nitrobacteraceae</taxon>
        <taxon>Bradyrhizobium</taxon>
    </lineage>
</organism>
<dbReference type="Proteomes" id="UP000886476">
    <property type="component" value="Unassembled WGS sequence"/>
</dbReference>
<proteinExistence type="predicted"/>
<sequence length="436" mass="49178">MTDDQSLAMLERFSRLIGGHHTVASPELTPIYEEIASIGHRSFLAPRWKSVDWRTVEIPRGLSFRVAYNPKVTVNGCILKTETPNAFVSRIDAEYCIGLSPSLQSLFSELAVALWSNPAFFPEVGEIDRLPSFHYPGEFTPLGFSFILGSKLDGRVPFIRPSVLAEREQWSSEIRRLTKAAQNMCEGRTYFAQHTIRAALRFVWWHELGHVVHGHCDFLRDAARIDRYGAVDYNSAFPAGDPGMNLLLQYMEYEADGYAANQMVHQTLDRLLVSLLIESADATATAEYELLCELMGAMLVFYSLGNLGFLTNPRLESEEQEPFLSSHPPYFVRLMTVAGSLGVYLERTKTEARRFRHADGHLVVPRPEQLEHVADRVRAALGRIVQNLRNIHPSLHNFCLGLSAEASEMATDYLQSCERATGFYEQLNGYRLIGKA</sequence>
<comment type="caution">
    <text evidence="1">The sequence shown here is derived from an EMBL/GenBank/DDBJ whole genome shotgun (WGS) entry which is preliminary data.</text>
</comment>
<protein>
    <submittedName>
        <fullName evidence="1">Uncharacterized protein</fullName>
    </submittedName>
</protein>
<reference evidence="1" key="1">
    <citation type="submission" date="2020-05" db="EMBL/GenBank/DDBJ databases">
        <title>Nod-independent and nitrogen-fixing Bradyrhizobium aeschynomene sp. nov. isolated from nodules of Aeschynomene indica.</title>
        <authorList>
            <person name="Zhang Z."/>
        </authorList>
    </citation>
    <scope>NUCLEOTIDE SEQUENCE</scope>
    <source>
        <strain evidence="1">83012</strain>
    </source>
</reference>
<gene>
    <name evidence="1" type="ORF">HL667_08880</name>
</gene>
<name>A0ABX2CA16_9BRAD</name>
<evidence type="ECO:0000313" key="1">
    <source>
        <dbReference type="EMBL" id="NPU65106.1"/>
    </source>
</evidence>
<dbReference type="EMBL" id="JABFDN010000002">
    <property type="protein sequence ID" value="NPU65106.1"/>
    <property type="molecule type" value="Genomic_DNA"/>
</dbReference>
<keyword evidence="2" id="KW-1185">Reference proteome</keyword>
<evidence type="ECO:0000313" key="2">
    <source>
        <dbReference type="Proteomes" id="UP000886476"/>
    </source>
</evidence>